<comment type="similarity">
    <text evidence="1">Belongs to the CIA30 family.</text>
</comment>
<organism evidence="4 5">
    <name type="scientific">Lutimaribacter saemankumensis</name>
    <dbReference type="NCBI Taxonomy" id="490829"/>
    <lineage>
        <taxon>Bacteria</taxon>
        <taxon>Pseudomonadati</taxon>
        <taxon>Pseudomonadota</taxon>
        <taxon>Alphaproteobacteria</taxon>
        <taxon>Rhodobacterales</taxon>
        <taxon>Roseobacteraceae</taxon>
        <taxon>Lutimaribacter</taxon>
    </lineage>
</organism>
<feature type="chain" id="PRO_5011752922" evidence="2">
    <location>
        <begin position="33"/>
        <end position="194"/>
    </location>
</feature>
<evidence type="ECO:0000256" key="1">
    <source>
        <dbReference type="ARBA" id="ARBA00007884"/>
    </source>
</evidence>
<dbReference type="PANTHER" id="PTHR13194:SF19">
    <property type="entry name" value="NAD(P)-BINDING ROSSMANN-FOLD SUPERFAMILY PROTEIN"/>
    <property type="match status" value="1"/>
</dbReference>
<gene>
    <name evidence="4" type="ORF">SAMN05421850_10132</name>
</gene>
<evidence type="ECO:0000313" key="5">
    <source>
        <dbReference type="Proteomes" id="UP000199340"/>
    </source>
</evidence>
<dbReference type="STRING" id="490829.SAMN05421850_10132"/>
<dbReference type="AlphaFoldDB" id="A0A1G8GD73"/>
<evidence type="ECO:0000259" key="3">
    <source>
        <dbReference type="Pfam" id="PF08547"/>
    </source>
</evidence>
<evidence type="ECO:0000313" key="4">
    <source>
        <dbReference type="EMBL" id="SDH92362.1"/>
    </source>
</evidence>
<dbReference type="Pfam" id="PF08547">
    <property type="entry name" value="CIA30"/>
    <property type="match status" value="1"/>
</dbReference>
<proteinExistence type="inferred from homology"/>
<keyword evidence="5" id="KW-1185">Reference proteome</keyword>
<dbReference type="InterPro" id="IPR039131">
    <property type="entry name" value="NDUFAF1"/>
</dbReference>
<dbReference type="InterPro" id="IPR008979">
    <property type="entry name" value="Galactose-bd-like_sf"/>
</dbReference>
<dbReference type="PANTHER" id="PTHR13194">
    <property type="entry name" value="COMPLEX I INTERMEDIATE-ASSOCIATED PROTEIN 30"/>
    <property type="match status" value="1"/>
</dbReference>
<evidence type="ECO:0000256" key="2">
    <source>
        <dbReference type="SAM" id="SignalP"/>
    </source>
</evidence>
<feature type="signal peptide" evidence="2">
    <location>
        <begin position="1"/>
        <end position="32"/>
    </location>
</feature>
<name>A0A1G8GD73_9RHOB</name>
<dbReference type="RefSeq" id="WP_090025218.1">
    <property type="nucleotide sequence ID" value="NZ_FNEB01000001.1"/>
</dbReference>
<dbReference type="EMBL" id="FNEB01000001">
    <property type="protein sequence ID" value="SDH92362.1"/>
    <property type="molecule type" value="Genomic_DNA"/>
</dbReference>
<protein>
    <submittedName>
        <fullName evidence="4">Complex I intermediate-associated protein 30 (CIA30)</fullName>
    </submittedName>
</protein>
<reference evidence="4 5" key="1">
    <citation type="submission" date="2016-10" db="EMBL/GenBank/DDBJ databases">
        <authorList>
            <person name="de Groot N.N."/>
        </authorList>
    </citation>
    <scope>NUCLEOTIDE SEQUENCE [LARGE SCALE GENOMIC DNA]</scope>
    <source>
        <strain evidence="4 5">DSM 28010</strain>
    </source>
</reference>
<dbReference type="OrthoDB" id="442188at2"/>
<dbReference type="InterPro" id="IPR013857">
    <property type="entry name" value="NADH-UbQ_OxRdtase-assoc_prot30"/>
</dbReference>
<keyword evidence="2" id="KW-0732">Signal</keyword>
<dbReference type="SUPFAM" id="SSF49785">
    <property type="entry name" value="Galactose-binding domain-like"/>
    <property type="match status" value="1"/>
</dbReference>
<dbReference type="Proteomes" id="UP000199340">
    <property type="component" value="Unassembled WGS sequence"/>
</dbReference>
<sequence>MAGKSLAGRIRAFLAFALLSGQLLGIPMAAKADDMMIETFDMQPETRWRFFTDGVMGGASSGQVVFLGETGQTYARMTGEVSTANNGGFIQMRMDLTHPAPKGSSGVRLVARGNDQRYFVHLRTGGTMLPWQYYQAGFAVTGEWTEIRLPFDSFKASGRLLRPTPRPAGLKSVAVVAFGRDHEALIDIREIGFY</sequence>
<feature type="domain" description="NADH:ubiquinone oxidoreductase intermediate-associated protein 30" evidence="3">
    <location>
        <begin position="44"/>
        <end position="161"/>
    </location>
</feature>
<accession>A0A1G8GD73</accession>